<reference evidence="2" key="2">
    <citation type="submission" date="2020-11" db="EMBL/GenBank/DDBJ databases">
        <authorList>
            <person name="McCartney M.A."/>
            <person name="Auch B."/>
            <person name="Kono T."/>
            <person name="Mallez S."/>
            <person name="Becker A."/>
            <person name="Gohl D.M."/>
            <person name="Silverstein K.A.T."/>
            <person name="Koren S."/>
            <person name="Bechman K.B."/>
            <person name="Herman A."/>
            <person name="Abrahante J.E."/>
            <person name="Garbe J."/>
        </authorList>
    </citation>
    <scope>NUCLEOTIDE SEQUENCE</scope>
    <source>
        <strain evidence="2">Duluth1</strain>
        <tissue evidence="2">Whole animal</tissue>
    </source>
</reference>
<evidence type="ECO:0000259" key="1">
    <source>
        <dbReference type="Pfam" id="PF02174"/>
    </source>
</evidence>
<dbReference type="SMART" id="SM01244">
    <property type="entry name" value="IRS"/>
    <property type="match status" value="1"/>
</dbReference>
<comment type="caution">
    <text evidence="2">The sequence shown here is derived from an EMBL/GenBank/DDBJ whole genome shotgun (WGS) entry which is preliminary data.</text>
</comment>
<feature type="domain" description="IRS-type PTB" evidence="1">
    <location>
        <begin position="154"/>
        <end position="220"/>
    </location>
</feature>
<dbReference type="InterPro" id="IPR011993">
    <property type="entry name" value="PH-like_dom_sf"/>
</dbReference>
<dbReference type="EMBL" id="JAIWYP010000003">
    <property type="protein sequence ID" value="KAH3858738.1"/>
    <property type="molecule type" value="Genomic_DNA"/>
</dbReference>
<gene>
    <name evidence="2" type="ORF">DPMN_101366</name>
</gene>
<reference evidence="2" key="1">
    <citation type="journal article" date="2019" name="bioRxiv">
        <title>The Genome of the Zebra Mussel, Dreissena polymorpha: A Resource for Invasive Species Research.</title>
        <authorList>
            <person name="McCartney M.A."/>
            <person name="Auch B."/>
            <person name="Kono T."/>
            <person name="Mallez S."/>
            <person name="Zhang Y."/>
            <person name="Obille A."/>
            <person name="Becker A."/>
            <person name="Abrahante J.E."/>
            <person name="Garbe J."/>
            <person name="Badalamenti J.P."/>
            <person name="Herman A."/>
            <person name="Mangelson H."/>
            <person name="Liachko I."/>
            <person name="Sullivan S."/>
            <person name="Sone E.D."/>
            <person name="Koren S."/>
            <person name="Silverstein K.A.T."/>
            <person name="Beckman K.B."/>
            <person name="Gohl D.M."/>
        </authorList>
    </citation>
    <scope>NUCLEOTIDE SEQUENCE</scope>
    <source>
        <strain evidence="2">Duluth1</strain>
        <tissue evidence="2">Whole animal</tissue>
    </source>
</reference>
<dbReference type="InterPro" id="IPR002404">
    <property type="entry name" value="IRS_PTB"/>
</dbReference>
<dbReference type="Proteomes" id="UP000828390">
    <property type="component" value="Unassembled WGS sequence"/>
</dbReference>
<organism evidence="2 3">
    <name type="scientific">Dreissena polymorpha</name>
    <name type="common">Zebra mussel</name>
    <name type="synonym">Mytilus polymorpha</name>
    <dbReference type="NCBI Taxonomy" id="45954"/>
    <lineage>
        <taxon>Eukaryota</taxon>
        <taxon>Metazoa</taxon>
        <taxon>Spiralia</taxon>
        <taxon>Lophotrochozoa</taxon>
        <taxon>Mollusca</taxon>
        <taxon>Bivalvia</taxon>
        <taxon>Autobranchia</taxon>
        <taxon>Heteroconchia</taxon>
        <taxon>Euheterodonta</taxon>
        <taxon>Imparidentia</taxon>
        <taxon>Neoheterodontei</taxon>
        <taxon>Myida</taxon>
        <taxon>Dreissenoidea</taxon>
        <taxon>Dreissenidae</taxon>
        <taxon>Dreissena</taxon>
    </lineage>
</organism>
<proteinExistence type="predicted"/>
<protein>
    <recommendedName>
        <fullName evidence="1">IRS-type PTB domain-containing protein</fullName>
    </recommendedName>
</protein>
<evidence type="ECO:0000313" key="2">
    <source>
        <dbReference type="EMBL" id="KAH3858738.1"/>
    </source>
</evidence>
<dbReference type="Pfam" id="PF02174">
    <property type="entry name" value="IRS"/>
    <property type="match status" value="1"/>
</dbReference>
<dbReference type="AlphaFoldDB" id="A0A9D4LJB4"/>
<accession>A0A9D4LJB4</accession>
<sequence>MDGYNTVYNDPIEYEELQLKRESENENVYMQLAENATSLLNTQQDGNNSVYNDPIEYEELQLKRESKNETVYMQLAENAQSVLKTRLASCALSNESGSNVQRRLDGLATSDGPFQTVAECSDKNNPVYNGPEEYEELKEDLFKSIPDHRFDVLVKKTALAKKSKIVGNRILVIGSGKISFIEQERVVSFPLACVRRFRHNGFALNIELGRKCVFGEGTIEILSGTKTEYIDNSLRAHCKH</sequence>
<evidence type="ECO:0000313" key="3">
    <source>
        <dbReference type="Proteomes" id="UP000828390"/>
    </source>
</evidence>
<dbReference type="SUPFAM" id="SSF50729">
    <property type="entry name" value="PH domain-like"/>
    <property type="match status" value="1"/>
</dbReference>
<name>A0A9D4LJB4_DREPO</name>
<dbReference type="OrthoDB" id="6020914at2759"/>
<keyword evidence="3" id="KW-1185">Reference proteome</keyword>
<dbReference type="Gene3D" id="2.30.29.30">
    <property type="entry name" value="Pleckstrin-homology domain (PH domain)/Phosphotyrosine-binding domain (PTB)"/>
    <property type="match status" value="1"/>
</dbReference>